<dbReference type="GO" id="GO:1902604">
    <property type="term" value="P:p-aminobenzoyl-glutamate transmembrane transport"/>
    <property type="evidence" value="ECO:0007669"/>
    <property type="project" value="InterPro"/>
</dbReference>
<gene>
    <name evidence="2" type="ORF">SAMN03080599_00228</name>
</gene>
<evidence type="ECO:0000313" key="3">
    <source>
        <dbReference type="Proteomes" id="UP000199208"/>
    </source>
</evidence>
<name>A0A1G5RQP3_9FIRM</name>
<feature type="transmembrane region" description="Helical" evidence="1">
    <location>
        <begin position="400"/>
        <end position="420"/>
    </location>
</feature>
<dbReference type="PANTHER" id="PTHR30282">
    <property type="entry name" value="P-AMINOBENZOYL GLUTAMATE TRANSPORTER"/>
    <property type="match status" value="1"/>
</dbReference>
<dbReference type="Proteomes" id="UP000199208">
    <property type="component" value="Unassembled WGS sequence"/>
</dbReference>
<feature type="transmembrane region" description="Helical" evidence="1">
    <location>
        <begin position="427"/>
        <end position="445"/>
    </location>
</feature>
<sequence>MSAELSIKQKAKSNENKKGLFMKFLDGVEVVGNKLPHPVTIFLIFSALVVVASALAANAGLSVEFTKIDNKTFETAVTNVTAVSLLSADGIRYMFESAVRNFTGFAPLGTVLVAMLGVGVAEGTGLIQALLRKLVISTPKRLITLVVVFAGIMSNVASDAGYVVLVPLGAIVFLSFGRHPLAGLAAAFAGVSGGFSANLLIGTIDPLLGGISTEAAKLLDPSYAVSATANWYFMIVSTFIIMIVGSWVTERIVEPRLGEYKGGEKAQLHDIDDAEKRGLRFAGIAMLLFIAGMVALVGPASGILRDQATGEILGHSPFMNSIVLVIALFFFIPGLAYGLGSKTIKSDKDVAHAMGKAMSTMGGYLVLAFVAAQFVAYFSYTNLGTILAVKGAAFLESTGMVGLPLILGFIVVSAFINLFIGSASAKWAIMAPVFVPMFMALGFSPEFTQVAYRIGDSTTNIISPLMSYFAVIVAFAEKYDKKMGIGTIISTMLPYSLAFLLFWTILMIVWYAAGWPIGPDAFIFMK</sequence>
<keyword evidence="3" id="KW-1185">Reference proteome</keyword>
<dbReference type="PANTHER" id="PTHR30282:SF0">
    <property type="entry name" value="P-AMINOBENZOYL-GLUTAMATE TRANSPORT PROTEIN"/>
    <property type="match status" value="1"/>
</dbReference>
<keyword evidence="1" id="KW-0472">Membrane</keyword>
<accession>A0A1G5RQP3</accession>
<feature type="transmembrane region" description="Helical" evidence="1">
    <location>
        <begin position="229"/>
        <end position="248"/>
    </location>
</feature>
<keyword evidence="1" id="KW-0812">Transmembrane</keyword>
<feature type="transmembrane region" description="Helical" evidence="1">
    <location>
        <begin position="181"/>
        <end position="201"/>
    </location>
</feature>
<feature type="transmembrane region" description="Helical" evidence="1">
    <location>
        <begin position="361"/>
        <end position="380"/>
    </location>
</feature>
<dbReference type="GO" id="GO:0015558">
    <property type="term" value="F:secondary active p-aminobenzoyl-glutamate transmembrane transporter activity"/>
    <property type="evidence" value="ECO:0007669"/>
    <property type="project" value="InterPro"/>
</dbReference>
<reference evidence="2 3" key="1">
    <citation type="submission" date="2016-10" db="EMBL/GenBank/DDBJ databases">
        <authorList>
            <person name="de Groot N.N."/>
        </authorList>
    </citation>
    <scope>NUCLEOTIDE SEQUENCE [LARGE SCALE GENOMIC DNA]</scope>
    <source>
        <strain evidence="2 3">DSM 2784</strain>
    </source>
</reference>
<feature type="transmembrane region" description="Helical" evidence="1">
    <location>
        <begin position="141"/>
        <end position="174"/>
    </location>
</feature>
<feature type="transmembrane region" description="Helical" evidence="1">
    <location>
        <begin position="39"/>
        <end position="61"/>
    </location>
</feature>
<dbReference type="OrthoDB" id="3314392at2"/>
<feature type="transmembrane region" description="Helical" evidence="1">
    <location>
        <begin position="457"/>
        <end position="476"/>
    </location>
</feature>
<dbReference type="AlphaFoldDB" id="A0A1G5RQP3"/>
<dbReference type="RefSeq" id="WP_092589043.1">
    <property type="nucleotide sequence ID" value="NZ_FMWL01000001.1"/>
</dbReference>
<evidence type="ECO:0000313" key="2">
    <source>
        <dbReference type="EMBL" id="SCZ76415.1"/>
    </source>
</evidence>
<dbReference type="Pfam" id="PF03806">
    <property type="entry name" value="ABG_transport"/>
    <property type="match status" value="1"/>
</dbReference>
<proteinExistence type="predicted"/>
<dbReference type="EMBL" id="FMWL01000001">
    <property type="protein sequence ID" value="SCZ76415.1"/>
    <property type="molecule type" value="Genomic_DNA"/>
</dbReference>
<keyword evidence="1" id="KW-1133">Transmembrane helix</keyword>
<feature type="transmembrane region" description="Helical" evidence="1">
    <location>
        <begin position="318"/>
        <end position="340"/>
    </location>
</feature>
<feature type="transmembrane region" description="Helical" evidence="1">
    <location>
        <begin position="497"/>
        <end position="517"/>
    </location>
</feature>
<dbReference type="InterPro" id="IPR004697">
    <property type="entry name" value="AbgT"/>
</dbReference>
<organism evidence="2 3">
    <name type="scientific">Acidaminobacter hydrogenoformans DSM 2784</name>
    <dbReference type="NCBI Taxonomy" id="1120920"/>
    <lineage>
        <taxon>Bacteria</taxon>
        <taxon>Bacillati</taxon>
        <taxon>Bacillota</taxon>
        <taxon>Clostridia</taxon>
        <taxon>Peptostreptococcales</taxon>
        <taxon>Acidaminobacteraceae</taxon>
        <taxon>Acidaminobacter</taxon>
    </lineage>
</organism>
<feature type="transmembrane region" description="Helical" evidence="1">
    <location>
        <begin position="102"/>
        <end position="121"/>
    </location>
</feature>
<evidence type="ECO:0000256" key="1">
    <source>
        <dbReference type="SAM" id="Phobius"/>
    </source>
</evidence>
<feature type="transmembrane region" description="Helical" evidence="1">
    <location>
        <begin position="278"/>
        <end position="298"/>
    </location>
</feature>
<protein>
    <submittedName>
        <fullName evidence="2">Aminobenzoyl-glutamate transport protein</fullName>
    </submittedName>
</protein>
<dbReference type="STRING" id="1120920.SAMN03080599_00228"/>